<gene>
    <name evidence="1" type="ORF">SAMD00023353_2800030</name>
</gene>
<accession>A0A1S8A8D4</accession>
<protein>
    <submittedName>
        <fullName evidence="1">Putative vanillyl-alcohol oxidase</fullName>
    </submittedName>
</protein>
<reference evidence="1" key="1">
    <citation type="submission" date="2016-03" db="EMBL/GenBank/DDBJ databases">
        <title>Draft genome sequence of Rosellinia necatrix.</title>
        <authorList>
            <person name="Kanematsu S."/>
        </authorList>
    </citation>
    <scope>NUCLEOTIDE SEQUENCE [LARGE SCALE GENOMIC DNA]</scope>
    <source>
        <strain evidence="1">W97</strain>
    </source>
</reference>
<dbReference type="AlphaFoldDB" id="A0A1S8A8D4"/>
<sequence length="106" mass="11834">MADSANDTIHVPLLSEKHSGIPERLLEKAQHAKAHALSVVTKVQGARHRALAYPPGVEERVFADAVKELRTKLGEDYVVHNDQPLEDGWYMERELTICDINSSVYG</sequence>
<name>A0A1S8A8D4_ROSNE</name>
<proteinExistence type="predicted"/>
<organism evidence="1">
    <name type="scientific">Rosellinia necatrix</name>
    <name type="common">White root-rot fungus</name>
    <dbReference type="NCBI Taxonomy" id="77044"/>
    <lineage>
        <taxon>Eukaryota</taxon>
        <taxon>Fungi</taxon>
        <taxon>Dikarya</taxon>
        <taxon>Ascomycota</taxon>
        <taxon>Pezizomycotina</taxon>
        <taxon>Sordariomycetes</taxon>
        <taxon>Xylariomycetidae</taxon>
        <taxon>Xylariales</taxon>
        <taxon>Xylariaceae</taxon>
        <taxon>Rosellinia</taxon>
    </lineage>
</organism>
<dbReference type="InterPro" id="IPR016167">
    <property type="entry name" value="FAD-bd_PCMH_sub1"/>
</dbReference>
<dbReference type="EMBL" id="DF977473">
    <property type="protein sequence ID" value="GAW26311.1"/>
    <property type="molecule type" value="Genomic_DNA"/>
</dbReference>
<dbReference type="STRING" id="77044.A0A1S8A8D4"/>
<dbReference type="Proteomes" id="UP000054516">
    <property type="component" value="Unassembled WGS sequence"/>
</dbReference>
<dbReference type="Gene3D" id="3.30.43.10">
    <property type="entry name" value="Uridine Diphospho-n-acetylenolpyruvylglucosamine Reductase, domain 2"/>
    <property type="match status" value="1"/>
</dbReference>
<evidence type="ECO:0000313" key="1">
    <source>
        <dbReference type="EMBL" id="GAW26311.1"/>
    </source>
</evidence>
<keyword evidence="2" id="KW-1185">Reference proteome</keyword>
<dbReference type="OrthoDB" id="5224399at2759"/>
<evidence type="ECO:0000313" key="2">
    <source>
        <dbReference type="Proteomes" id="UP000054516"/>
    </source>
</evidence>